<reference evidence="9" key="1">
    <citation type="submission" date="2018-05" db="EMBL/GenBank/DDBJ databases">
        <title>Ignatzschineria dubaiensis sp. nov., isolated from necrotic foot tissues of dromedaries (Camelus dromedarius) and associated maggots in Dubai, United Arab Emirates.</title>
        <authorList>
            <person name="Tsang C.C."/>
            <person name="Tang J.Y.M."/>
            <person name="Fong J.Y.H."/>
            <person name="Kinne J."/>
            <person name="Lee H.H."/>
            <person name="Joseph M."/>
            <person name="Jose S."/>
            <person name="Schuster R.K."/>
            <person name="Tang Y."/>
            <person name="Sivakumar S."/>
            <person name="Chen J.H.K."/>
            <person name="Teng J.L.L."/>
            <person name="Lau S.K.P."/>
            <person name="Wernery U."/>
            <person name="Woo P.C.Y."/>
        </authorList>
    </citation>
    <scope>NUCLEOTIDE SEQUENCE [LARGE SCALE GENOMIC DNA]</scope>
    <source>
        <strain evidence="9">KCTC 22644</strain>
    </source>
</reference>
<feature type="transmembrane region" description="Helical" evidence="7">
    <location>
        <begin position="248"/>
        <end position="268"/>
    </location>
</feature>
<dbReference type="PANTHER" id="PTHR30589">
    <property type="entry name" value="PROLIPOPROTEIN DIACYLGLYCERYL TRANSFERASE"/>
    <property type="match status" value="1"/>
</dbReference>
<comment type="catalytic activity">
    <reaction evidence="7">
        <text>L-cysteinyl-[prolipoprotein] + a 1,2-diacyl-sn-glycero-3-phospho-(1'-sn-glycerol) = an S-1,2-diacyl-sn-glyceryl-L-cysteinyl-[prolipoprotein] + sn-glycerol 1-phosphate + H(+)</text>
        <dbReference type="Rhea" id="RHEA:56712"/>
        <dbReference type="Rhea" id="RHEA-COMP:14679"/>
        <dbReference type="Rhea" id="RHEA-COMP:14680"/>
        <dbReference type="ChEBI" id="CHEBI:15378"/>
        <dbReference type="ChEBI" id="CHEBI:29950"/>
        <dbReference type="ChEBI" id="CHEBI:57685"/>
        <dbReference type="ChEBI" id="CHEBI:64716"/>
        <dbReference type="ChEBI" id="CHEBI:140658"/>
        <dbReference type="EC" id="2.5.1.145"/>
    </reaction>
</comment>
<dbReference type="Proteomes" id="UP000245020">
    <property type="component" value="Unassembled WGS sequence"/>
</dbReference>
<protein>
    <recommendedName>
        <fullName evidence="7">Phosphatidylglycerol--prolipoprotein diacylglyceryl transferase</fullName>
        <ecNumber evidence="7">2.5.1.145</ecNumber>
    </recommendedName>
</protein>
<dbReference type="UniPathway" id="UPA00664"/>
<proteinExistence type="inferred from homology"/>
<feature type="transmembrane region" description="Helical" evidence="7">
    <location>
        <begin position="60"/>
        <end position="81"/>
    </location>
</feature>
<dbReference type="OrthoDB" id="871140at2"/>
<keyword evidence="8" id="KW-0449">Lipoprotein</keyword>
<feature type="transmembrane region" description="Helical" evidence="7">
    <location>
        <begin position="101"/>
        <end position="121"/>
    </location>
</feature>
<dbReference type="InterPro" id="IPR001640">
    <property type="entry name" value="Lgt"/>
</dbReference>
<feature type="binding site" evidence="7">
    <location>
        <position position="147"/>
    </location>
    <ligand>
        <name>a 1,2-diacyl-sn-glycero-3-phospho-(1'-sn-glycerol)</name>
        <dbReference type="ChEBI" id="CHEBI:64716"/>
    </ligand>
</feature>
<comment type="caution">
    <text evidence="8">The sequence shown here is derived from an EMBL/GenBank/DDBJ whole genome shotgun (WGS) entry which is preliminary data.</text>
</comment>
<evidence type="ECO:0000313" key="8">
    <source>
        <dbReference type="EMBL" id="PWD80566.1"/>
    </source>
</evidence>
<evidence type="ECO:0000256" key="1">
    <source>
        <dbReference type="ARBA" id="ARBA00007150"/>
    </source>
</evidence>
<comment type="subcellular location">
    <subcellularLocation>
        <location evidence="7">Cell membrane</location>
        <topology evidence="7">Multi-pass membrane protein</topology>
    </subcellularLocation>
</comment>
<dbReference type="PANTHER" id="PTHR30589:SF0">
    <property type="entry name" value="PHOSPHATIDYLGLYCEROL--PROLIPOPROTEIN DIACYLGLYCERYL TRANSFERASE"/>
    <property type="match status" value="1"/>
</dbReference>
<dbReference type="GO" id="GO:0042158">
    <property type="term" value="P:lipoprotein biosynthetic process"/>
    <property type="evidence" value="ECO:0007669"/>
    <property type="project" value="UniProtKB-UniRule"/>
</dbReference>
<name>A0A2U2AD28_9GAMM</name>
<feature type="transmembrane region" description="Helical" evidence="7">
    <location>
        <begin position="186"/>
        <end position="204"/>
    </location>
</feature>
<feature type="transmembrane region" description="Helical" evidence="7">
    <location>
        <begin position="128"/>
        <end position="148"/>
    </location>
</feature>
<dbReference type="Pfam" id="PF01790">
    <property type="entry name" value="LGT"/>
    <property type="match status" value="1"/>
</dbReference>
<evidence type="ECO:0000256" key="7">
    <source>
        <dbReference type="HAMAP-Rule" id="MF_01147"/>
    </source>
</evidence>
<feature type="transmembrane region" description="Helical" evidence="7">
    <location>
        <begin position="20"/>
        <end position="39"/>
    </location>
</feature>
<comment type="function">
    <text evidence="7">Catalyzes the transfer of the diacylglyceryl group from phosphatidylglycerol to the sulfhydryl group of the N-terminal cysteine of a prolipoprotein, the first step in the formation of mature lipoproteins.</text>
</comment>
<dbReference type="EMBL" id="QEWQ01000005">
    <property type="protein sequence ID" value="PWD80566.1"/>
    <property type="molecule type" value="Genomic_DNA"/>
</dbReference>
<keyword evidence="5 7" id="KW-1133">Transmembrane helix</keyword>
<sequence length="273" mass="30707">MSSLYFAPQIDPIIFSIGPVALRWYALMYIVALGLAVLLGSYRAKKPNSGWTVAQVSDMAFYLFLGAILGGRIGYTLFYDFPHFIENPASIIGWTGSSIEWAGMSFHGGLIGVLIASFLVAKRYKKGFWEFTDFIAPLIPLGLFFGRLGNFINGELWGRFTDQTWGFYFQNAPSTVDYIYRHPSQLYEAFTEGLLLFIILWVYTAKPRPRAAASGLFLLGYGAFRFFVEFFREPDAHLGYIAGGWLTQGMLLCIPMIVIGLIILVIAYRKDKA</sequence>
<comment type="pathway">
    <text evidence="7">Protein modification; lipoprotein biosynthesis (diacylglyceryl transfer).</text>
</comment>
<evidence type="ECO:0000256" key="3">
    <source>
        <dbReference type="ARBA" id="ARBA00022679"/>
    </source>
</evidence>
<evidence type="ECO:0000313" key="9">
    <source>
        <dbReference type="Proteomes" id="UP000245020"/>
    </source>
</evidence>
<dbReference type="NCBIfam" id="TIGR00544">
    <property type="entry name" value="lgt"/>
    <property type="match status" value="1"/>
</dbReference>
<evidence type="ECO:0000256" key="5">
    <source>
        <dbReference type="ARBA" id="ARBA00022989"/>
    </source>
</evidence>
<dbReference type="GO" id="GO:0005886">
    <property type="term" value="C:plasma membrane"/>
    <property type="evidence" value="ECO:0007669"/>
    <property type="project" value="UniProtKB-SubCell"/>
</dbReference>
<evidence type="ECO:0000256" key="6">
    <source>
        <dbReference type="ARBA" id="ARBA00023136"/>
    </source>
</evidence>
<keyword evidence="4 7" id="KW-0812">Transmembrane</keyword>
<dbReference type="HAMAP" id="MF_01147">
    <property type="entry name" value="Lgt"/>
    <property type="match status" value="1"/>
</dbReference>
<evidence type="ECO:0000256" key="2">
    <source>
        <dbReference type="ARBA" id="ARBA00022475"/>
    </source>
</evidence>
<dbReference type="AlphaFoldDB" id="A0A2U2AD28"/>
<organism evidence="8 9">
    <name type="scientific">Ignatzschineria ureiclastica</name>
    <dbReference type="NCBI Taxonomy" id="472582"/>
    <lineage>
        <taxon>Bacteria</taxon>
        <taxon>Pseudomonadati</taxon>
        <taxon>Pseudomonadota</taxon>
        <taxon>Gammaproteobacteria</taxon>
        <taxon>Cardiobacteriales</taxon>
        <taxon>Ignatzschineriaceae</taxon>
        <taxon>Ignatzschineria</taxon>
    </lineage>
</organism>
<evidence type="ECO:0000256" key="4">
    <source>
        <dbReference type="ARBA" id="ARBA00022692"/>
    </source>
</evidence>
<accession>A0A2U2AD28</accession>
<feature type="transmembrane region" description="Helical" evidence="7">
    <location>
        <begin position="211"/>
        <end position="228"/>
    </location>
</feature>
<keyword evidence="9" id="KW-1185">Reference proteome</keyword>
<dbReference type="EC" id="2.5.1.145" evidence="7"/>
<comment type="similarity">
    <text evidence="1 7">Belongs to the Lgt family.</text>
</comment>
<keyword evidence="3 7" id="KW-0808">Transferase</keyword>
<dbReference type="RefSeq" id="WP_109189723.1">
    <property type="nucleotide sequence ID" value="NZ_BMYA01000006.1"/>
</dbReference>
<dbReference type="PROSITE" id="PS01311">
    <property type="entry name" value="LGT"/>
    <property type="match status" value="1"/>
</dbReference>
<keyword evidence="6 7" id="KW-0472">Membrane</keyword>
<gene>
    <name evidence="7" type="primary">lgt</name>
    <name evidence="8" type="ORF">DC083_08085</name>
</gene>
<dbReference type="GO" id="GO:0008961">
    <property type="term" value="F:phosphatidylglycerol-prolipoprotein diacylglyceryl transferase activity"/>
    <property type="evidence" value="ECO:0007669"/>
    <property type="project" value="UniProtKB-UniRule"/>
</dbReference>
<keyword evidence="2 7" id="KW-1003">Cell membrane</keyword>